<dbReference type="GO" id="GO:0006887">
    <property type="term" value="P:exocytosis"/>
    <property type="evidence" value="ECO:0007669"/>
    <property type="project" value="InterPro"/>
</dbReference>
<evidence type="ECO:0000313" key="2">
    <source>
        <dbReference type="EnsemblPlants" id="TuG1812G0200005831.01.T01.cds343630"/>
    </source>
</evidence>
<dbReference type="PANTHER" id="PTHR12542:SF108">
    <property type="entry name" value="EXOCYST SUBUNIT EXO70 FAMILY PROTEIN"/>
    <property type="match status" value="1"/>
</dbReference>
<accession>A0A8R7PLP5</accession>
<feature type="compositionally biased region" description="Low complexity" evidence="1">
    <location>
        <begin position="11"/>
        <end position="27"/>
    </location>
</feature>
<feature type="region of interest" description="Disordered" evidence="1">
    <location>
        <begin position="1"/>
        <end position="27"/>
    </location>
</feature>
<dbReference type="InterPro" id="IPR004140">
    <property type="entry name" value="Exo70"/>
</dbReference>
<sequence>MRSTILGHSGSSYSTASNSCPSSNSGYSSGSASAVAQECLCLGNQELKRIARGMVSDGYTRRMVQAFDGASYAPPSKHGGSPDHALDNWFSELDVDWVLQIHDEQGLRRLLQDKPATTTRDLADKWIRALTVIAASITELLFAFHTTPAVVLFGKASITELFDVVDVIITVLEEEKLQIVLDMFTCVYIASHMFTPFVVSPQAQSIFNEIGGLLERQGNLLSEIIASTMEEVRTVLVKEHDSWVIEIPRGGGEVHKSQQHSVHHGLRSIHDECTNINAKLCTEPQH</sequence>
<dbReference type="AlphaFoldDB" id="A0A8R7PLP5"/>
<dbReference type="SUPFAM" id="SSF74788">
    <property type="entry name" value="Cullin repeat-like"/>
    <property type="match status" value="1"/>
</dbReference>
<organism evidence="2 3">
    <name type="scientific">Triticum urartu</name>
    <name type="common">Red wild einkorn</name>
    <name type="synonym">Crithodium urartu</name>
    <dbReference type="NCBI Taxonomy" id="4572"/>
    <lineage>
        <taxon>Eukaryota</taxon>
        <taxon>Viridiplantae</taxon>
        <taxon>Streptophyta</taxon>
        <taxon>Embryophyta</taxon>
        <taxon>Tracheophyta</taxon>
        <taxon>Spermatophyta</taxon>
        <taxon>Magnoliopsida</taxon>
        <taxon>Liliopsida</taxon>
        <taxon>Poales</taxon>
        <taxon>Poaceae</taxon>
        <taxon>BOP clade</taxon>
        <taxon>Pooideae</taxon>
        <taxon>Triticodae</taxon>
        <taxon>Triticeae</taxon>
        <taxon>Triticinae</taxon>
        <taxon>Triticum</taxon>
    </lineage>
</organism>
<dbReference type="Proteomes" id="UP000015106">
    <property type="component" value="Chromosome 2"/>
</dbReference>
<proteinExistence type="predicted"/>
<reference evidence="3" key="1">
    <citation type="journal article" date="2013" name="Nature">
        <title>Draft genome of the wheat A-genome progenitor Triticum urartu.</title>
        <authorList>
            <person name="Ling H.Q."/>
            <person name="Zhao S."/>
            <person name="Liu D."/>
            <person name="Wang J."/>
            <person name="Sun H."/>
            <person name="Zhang C."/>
            <person name="Fan H."/>
            <person name="Li D."/>
            <person name="Dong L."/>
            <person name="Tao Y."/>
            <person name="Gao C."/>
            <person name="Wu H."/>
            <person name="Li Y."/>
            <person name="Cui Y."/>
            <person name="Guo X."/>
            <person name="Zheng S."/>
            <person name="Wang B."/>
            <person name="Yu K."/>
            <person name="Liang Q."/>
            <person name="Yang W."/>
            <person name="Lou X."/>
            <person name="Chen J."/>
            <person name="Feng M."/>
            <person name="Jian J."/>
            <person name="Zhang X."/>
            <person name="Luo G."/>
            <person name="Jiang Y."/>
            <person name="Liu J."/>
            <person name="Wang Z."/>
            <person name="Sha Y."/>
            <person name="Zhang B."/>
            <person name="Wu H."/>
            <person name="Tang D."/>
            <person name="Shen Q."/>
            <person name="Xue P."/>
            <person name="Zou S."/>
            <person name="Wang X."/>
            <person name="Liu X."/>
            <person name="Wang F."/>
            <person name="Yang Y."/>
            <person name="An X."/>
            <person name="Dong Z."/>
            <person name="Zhang K."/>
            <person name="Zhang X."/>
            <person name="Luo M.C."/>
            <person name="Dvorak J."/>
            <person name="Tong Y."/>
            <person name="Wang J."/>
            <person name="Yang H."/>
            <person name="Li Z."/>
            <person name="Wang D."/>
            <person name="Zhang A."/>
            <person name="Wang J."/>
        </authorList>
    </citation>
    <scope>NUCLEOTIDE SEQUENCE</scope>
    <source>
        <strain evidence="3">cv. G1812</strain>
    </source>
</reference>
<evidence type="ECO:0000313" key="3">
    <source>
        <dbReference type="Proteomes" id="UP000015106"/>
    </source>
</evidence>
<reference evidence="2" key="2">
    <citation type="submission" date="2018-03" db="EMBL/GenBank/DDBJ databases">
        <title>The Triticum urartu genome reveals the dynamic nature of wheat genome evolution.</title>
        <authorList>
            <person name="Ling H."/>
            <person name="Ma B."/>
            <person name="Shi X."/>
            <person name="Liu H."/>
            <person name="Dong L."/>
            <person name="Sun H."/>
            <person name="Cao Y."/>
            <person name="Gao Q."/>
            <person name="Zheng S."/>
            <person name="Li Y."/>
            <person name="Yu Y."/>
            <person name="Du H."/>
            <person name="Qi M."/>
            <person name="Li Y."/>
            <person name="Yu H."/>
            <person name="Cui Y."/>
            <person name="Wang N."/>
            <person name="Chen C."/>
            <person name="Wu H."/>
            <person name="Zhao Y."/>
            <person name="Zhang J."/>
            <person name="Li Y."/>
            <person name="Zhou W."/>
            <person name="Zhang B."/>
            <person name="Hu W."/>
            <person name="Eijk M."/>
            <person name="Tang J."/>
            <person name="Witsenboer H."/>
            <person name="Zhao S."/>
            <person name="Li Z."/>
            <person name="Zhang A."/>
            <person name="Wang D."/>
            <person name="Liang C."/>
        </authorList>
    </citation>
    <scope>NUCLEOTIDE SEQUENCE [LARGE SCALE GENOMIC DNA]</scope>
    <source>
        <strain evidence="2">cv. G1812</strain>
    </source>
</reference>
<protein>
    <recommendedName>
        <fullName evidence="4">Exocyst subunit Exo70 family protein</fullName>
    </recommendedName>
</protein>
<evidence type="ECO:0000256" key="1">
    <source>
        <dbReference type="SAM" id="MobiDB-lite"/>
    </source>
</evidence>
<dbReference type="InterPro" id="IPR016159">
    <property type="entry name" value="Cullin_repeat-like_dom_sf"/>
</dbReference>
<name>A0A8R7PLP5_TRIUA</name>
<keyword evidence="3" id="KW-1185">Reference proteome</keyword>
<evidence type="ECO:0008006" key="4">
    <source>
        <dbReference type="Google" id="ProtNLM"/>
    </source>
</evidence>
<reference evidence="2" key="3">
    <citation type="submission" date="2022-06" db="UniProtKB">
        <authorList>
            <consortium name="EnsemblPlants"/>
        </authorList>
    </citation>
    <scope>IDENTIFICATION</scope>
</reference>
<dbReference type="PANTHER" id="PTHR12542">
    <property type="entry name" value="EXOCYST COMPLEX PROTEIN EXO70"/>
    <property type="match status" value="1"/>
</dbReference>
<dbReference type="Gramene" id="TuG1812G0200005831.01.T01">
    <property type="protein sequence ID" value="TuG1812G0200005831.01.T01.cds343630"/>
    <property type="gene ID" value="TuG1812G0200005831.01"/>
</dbReference>
<dbReference type="GO" id="GO:0000145">
    <property type="term" value="C:exocyst"/>
    <property type="evidence" value="ECO:0007669"/>
    <property type="project" value="InterPro"/>
</dbReference>
<dbReference type="EnsemblPlants" id="TuG1812G0200005831.01.T01">
    <property type="protein sequence ID" value="TuG1812G0200005831.01.T01.cds343630"/>
    <property type="gene ID" value="TuG1812G0200005831.01"/>
</dbReference>